<name>A0A972GX17_9BACL</name>
<dbReference type="CDD" id="cd04301">
    <property type="entry name" value="NAT_SF"/>
    <property type="match status" value="1"/>
</dbReference>
<evidence type="ECO:0000259" key="1">
    <source>
        <dbReference type="PROSITE" id="PS51186"/>
    </source>
</evidence>
<evidence type="ECO:0000313" key="2">
    <source>
        <dbReference type="EMBL" id="NOU94425.1"/>
    </source>
</evidence>
<dbReference type="SUPFAM" id="SSF55729">
    <property type="entry name" value="Acyl-CoA N-acyltransferases (Nat)"/>
    <property type="match status" value="1"/>
</dbReference>
<feature type="domain" description="N-acetyltransferase" evidence="1">
    <location>
        <begin position="9"/>
        <end position="162"/>
    </location>
</feature>
<dbReference type="Pfam" id="PF13527">
    <property type="entry name" value="Acetyltransf_9"/>
    <property type="match status" value="1"/>
</dbReference>
<comment type="caution">
    <text evidence="2">The sequence shown here is derived from an EMBL/GenBank/DDBJ whole genome shotgun (WGS) entry which is preliminary data.</text>
</comment>
<evidence type="ECO:0000313" key="3">
    <source>
        <dbReference type="Proteomes" id="UP000641588"/>
    </source>
</evidence>
<dbReference type="Gene3D" id="3.40.630.30">
    <property type="match status" value="1"/>
</dbReference>
<organism evidence="2 3">
    <name type="scientific">Paenibacillus foliorum</name>
    <dbReference type="NCBI Taxonomy" id="2654974"/>
    <lineage>
        <taxon>Bacteria</taxon>
        <taxon>Bacillati</taxon>
        <taxon>Bacillota</taxon>
        <taxon>Bacilli</taxon>
        <taxon>Bacillales</taxon>
        <taxon>Paenibacillaceae</taxon>
        <taxon>Paenibacillus</taxon>
    </lineage>
</organism>
<accession>A0A972GX17</accession>
<sequence length="162" mass="18993">MNDYGSEKVNIRLACLDDIPQLINMRWQFTLEHEDVQPHVYKEFLVVYGEFLKSALNDHRWIIWLSERDGKILSHVFIQQVDVVPRPGKKMSPLGYVTNVYTLPEHRNKGICGEILETAKLNAKDENLELLIVWPSNKSVNFYQRHGFFQNTENMIAVLNDY</sequence>
<reference evidence="2" key="1">
    <citation type="submission" date="2019-10" db="EMBL/GenBank/DDBJ databases">
        <title>Description of Paenibacillus glebae sp. nov.</title>
        <authorList>
            <person name="Carlier A."/>
            <person name="Qi S."/>
        </authorList>
    </citation>
    <scope>NUCLEOTIDE SEQUENCE</scope>
    <source>
        <strain evidence="2">LMG 31456</strain>
    </source>
</reference>
<proteinExistence type="predicted"/>
<dbReference type="InterPro" id="IPR000182">
    <property type="entry name" value="GNAT_dom"/>
</dbReference>
<keyword evidence="3" id="KW-1185">Reference proteome</keyword>
<dbReference type="GO" id="GO:0016747">
    <property type="term" value="F:acyltransferase activity, transferring groups other than amino-acyl groups"/>
    <property type="evidence" value="ECO:0007669"/>
    <property type="project" value="InterPro"/>
</dbReference>
<gene>
    <name evidence="2" type="ORF">GC093_14530</name>
</gene>
<dbReference type="Proteomes" id="UP000641588">
    <property type="component" value="Unassembled WGS sequence"/>
</dbReference>
<protein>
    <submittedName>
        <fullName evidence="2">GNAT family N-acetyltransferase</fullName>
    </submittedName>
</protein>
<dbReference type="PROSITE" id="PS51186">
    <property type="entry name" value="GNAT"/>
    <property type="match status" value="1"/>
</dbReference>
<dbReference type="EMBL" id="WHOD01000055">
    <property type="protein sequence ID" value="NOU94425.1"/>
    <property type="molecule type" value="Genomic_DNA"/>
</dbReference>
<dbReference type="AlphaFoldDB" id="A0A972GX17"/>
<dbReference type="InterPro" id="IPR016181">
    <property type="entry name" value="Acyl_CoA_acyltransferase"/>
</dbReference>